<evidence type="ECO:0000313" key="2">
    <source>
        <dbReference type="EMBL" id="MFC5663111.1"/>
    </source>
</evidence>
<feature type="compositionally biased region" description="Low complexity" evidence="1">
    <location>
        <begin position="64"/>
        <end position="84"/>
    </location>
</feature>
<proteinExistence type="predicted"/>
<comment type="caution">
    <text evidence="2">The sequence shown here is derived from an EMBL/GenBank/DDBJ whole genome shotgun (WGS) entry which is preliminary data.</text>
</comment>
<feature type="compositionally biased region" description="Basic and acidic residues" evidence="1">
    <location>
        <begin position="85"/>
        <end position="98"/>
    </location>
</feature>
<evidence type="ECO:0000313" key="3">
    <source>
        <dbReference type="Proteomes" id="UP001595975"/>
    </source>
</evidence>
<sequence length="114" mass="12052">MWNALDAVDGSVLTWDVEGKLASLTQGSATTTYVHDADGNQLVRRGPGKVTVNLGGGDELTYDTPTPASARAPATAASRAAPRSSARDRPGFSSERRNGLRKRDAFCVTLARGY</sequence>
<dbReference type="Gene3D" id="2.180.10.10">
    <property type="entry name" value="RHS repeat-associated core"/>
    <property type="match status" value="1"/>
</dbReference>
<evidence type="ECO:0000256" key="1">
    <source>
        <dbReference type="SAM" id="MobiDB-lite"/>
    </source>
</evidence>
<name>A0ABW0WXX6_9ACTN</name>
<accession>A0ABW0WXX6</accession>
<reference evidence="3" key="1">
    <citation type="journal article" date="2019" name="Int. J. Syst. Evol. Microbiol.">
        <title>The Global Catalogue of Microorganisms (GCM) 10K type strain sequencing project: providing services to taxonomists for standard genome sequencing and annotation.</title>
        <authorList>
            <consortium name="The Broad Institute Genomics Platform"/>
            <consortium name="The Broad Institute Genome Sequencing Center for Infectious Disease"/>
            <person name="Wu L."/>
            <person name="Ma J."/>
        </authorList>
    </citation>
    <scope>NUCLEOTIDE SEQUENCE [LARGE SCALE GENOMIC DNA]</scope>
    <source>
        <strain evidence="3">CGMCC 4.1437</strain>
    </source>
</reference>
<dbReference type="EMBL" id="JBHSOF010000008">
    <property type="protein sequence ID" value="MFC5663111.1"/>
    <property type="molecule type" value="Genomic_DNA"/>
</dbReference>
<organism evidence="2 3">
    <name type="scientific">Kitasatospora misakiensis</name>
    <dbReference type="NCBI Taxonomy" id="67330"/>
    <lineage>
        <taxon>Bacteria</taxon>
        <taxon>Bacillati</taxon>
        <taxon>Actinomycetota</taxon>
        <taxon>Actinomycetes</taxon>
        <taxon>Kitasatosporales</taxon>
        <taxon>Streptomycetaceae</taxon>
        <taxon>Kitasatospora</taxon>
    </lineage>
</organism>
<protein>
    <recommendedName>
        <fullName evidence="4">YD repeat-containing protein</fullName>
    </recommendedName>
</protein>
<evidence type="ECO:0008006" key="4">
    <source>
        <dbReference type="Google" id="ProtNLM"/>
    </source>
</evidence>
<dbReference type="Proteomes" id="UP001595975">
    <property type="component" value="Unassembled WGS sequence"/>
</dbReference>
<gene>
    <name evidence="2" type="ORF">ACFP3U_08960</name>
</gene>
<keyword evidence="3" id="KW-1185">Reference proteome</keyword>
<feature type="region of interest" description="Disordered" evidence="1">
    <location>
        <begin position="56"/>
        <end position="98"/>
    </location>
</feature>
<dbReference type="RefSeq" id="WP_380224764.1">
    <property type="nucleotide sequence ID" value="NZ_JBHSOF010000008.1"/>
</dbReference>